<evidence type="ECO:0000256" key="10">
    <source>
        <dbReference type="ARBA" id="ARBA00034138"/>
    </source>
</evidence>
<dbReference type="PANTHER" id="PTHR11482:SF6">
    <property type="entry name" value="ORNITHINE DECARBOXYLASE 1-RELATED"/>
    <property type="match status" value="1"/>
</dbReference>
<dbReference type="PRINTS" id="PR01179">
    <property type="entry name" value="ODADCRBXLASE"/>
</dbReference>
<dbReference type="GO" id="GO:0004586">
    <property type="term" value="F:ornithine decarboxylase activity"/>
    <property type="evidence" value="ECO:0007669"/>
    <property type="project" value="UniProtKB-EC"/>
</dbReference>
<feature type="modified residue" description="N6-(pyridoxal phosphate)lysine" evidence="15">
    <location>
        <position position="97"/>
    </location>
</feature>
<dbReference type="PROSITE" id="PS00878">
    <property type="entry name" value="ODR_DC_2_1"/>
    <property type="match status" value="1"/>
</dbReference>
<comment type="subcellular location">
    <subcellularLocation>
        <location evidence="2">Cytoplasm</location>
    </subcellularLocation>
</comment>
<dbReference type="FunFam" id="3.20.20.10:FF:000005">
    <property type="entry name" value="Ornithine decarboxylase"/>
    <property type="match status" value="1"/>
</dbReference>
<comment type="similarity">
    <text evidence="3">Belongs to the Orn/Lys/Arg decarboxylase class-II family.</text>
</comment>
<reference evidence="17" key="1">
    <citation type="submission" date="2023-06" db="EMBL/GenBank/DDBJ databases">
        <title>Draft genome of Marssonina rosae.</title>
        <authorList>
            <person name="Cheng Q."/>
        </authorList>
    </citation>
    <scope>NUCLEOTIDE SEQUENCE</scope>
    <source>
        <strain evidence="17">R4</strain>
    </source>
</reference>
<comment type="function">
    <text evidence="11">Catalyzes the first and rate-limiting step of polyamine biosynthesis that converts ornithine into putrescine, which is the precursor for the polyamines, spermidine and spermine. Polyamines are essential for cell proliferation and are implicated in cellular processes, ranging from DNA replication to apoptosis.</text>
</comment>
<keyword evidence="4" id="KW-0963">Cytoplasm</keyword>
<dbReference type="InterPro" id="IPR002433">
    <property type="entry name" value="Orn_de-COase"/>
</dbReference>
<accession>A0AAD9WFN4</accession>
<proteinExistence type="inferred from homology"/>
<feature type="domain" description="Orn/DAP/Arg decarboxylase 2 N-terminal" evidence="16">
    <location>
        <begin position="73"/>
        <end position="302"/>
    </location>
</feature>
<dbReference type="GO" id="GO:0033387">
    <property type="term" value="P:putrescine biosynthetic process from arginine, via ornithine"/>
    <property type="evidence" value="ECO:0007669"/>
    <property type="project" value="TreeGrafter"/>
</dbReference>
<evidence type="ECO:0000313" key="17">
    <source>
        <dbReference type="EMBL" id="KAK2629972.1"/>
    </source>
</evidence>
<dbReference type="Gene3D" id="3.20.20.10">
    <property type="entry name" value="Alanine racemase"/>
    <property type="match status" value="1"/>
</dbReference>
<dbReference type="PANTHER" id="PTHR11482">
    <property type="entry name" value="ARGININE/DIAMINOPIMELATE/ORNITHINE DECARBOXYLASE"/>
    <property type="match status" value="1"/>
</dbReference>
<name>A0AAD9WFN4_9HELO</name>
<sequence length="446" mass="49330">MPPSAIEVFENNPATTDTHAYVQNIKTSYLEQNNNGANNPKKLIGEALKERIDDVDHDACEPGDEDAFFVADLGEVYRQHMRWKLNLPRVKPFYAVKCNPDSRVIELLAALGTGFDCASKAEIEQVLEADVDPSRIIYAQPCKTNSYVRYAATQNVKQMTFDNADELRKIKKLYPGAELFLRISTDDSSSLCRLSLKFGAAMDTTDSLLALAKELGLNVVGVSFHVGSGASDPLAYMKAVQDARLVFDQAATYGFSLHTLDVGGGFVSQTFEAMASVLRSALDEYMPSHISVIGEPGRYYVSSAFTLACHVIARRTIEEPISGRNSYMLYLNDGLYGNFSSIMFDHQNPVAQVLRTSNRIYFNNVAAQDSADGIEYSIWGPTCDGIDRISESIRFNHTLDAGDWLYFEEMGAYTKCSATRFNGFSDAHEVIYVTSEPGARALLGMN</sequence>
<evidence type="ECO:0000256" key="1">
    <source>
        <dbReference type="ARBA" id="ARBA00001933"/>
    </source>
</evidence>
<evidence type="ECO:0000256" key="6">
    <source>
        <dbReference type="ARBA" id="ARBA00022898"/>
    </source>
</evidence>
<feature type="active site" description="Proton donor" evidence="15">
    <location>
        <position position="383"/>
    </location>
</feature>
<dbReference type="SUPFAM" id="SSF51419">
    <property type="entry name" value="PLP-binding barrel"/>
    <property type="match status" value="1"/>
</dbReference>
<dbReference type="Proteomes" id="UP001285354">
    <property type="component" value="Unassembled WGS sequence"/>
</dbReference>
<evidence type="ECO:0000256" key="13">
    <source>
        <dbReference type="ARBA" id="ARBA00046672"/>
    </source>
</evidence>
<evidence type="ECO:0000313" key="18">
    <source>
        <dbReference type="Proteomes" id="UP001285354"/>
    </source>
</evidence>
<dbReference type="EMBL" id="JAUBYV010000001">
    <property type="protein sequence ID" value="KAK2629972.1"/>
    <property type="molecule type" value="Genomic_DNA"/>
</dbReference>
<dbReference type="InterPro" id="IPR029066">
    <property type="entry name" value="PLP-binding_barrel"/>
</dbReference>
<dbReference type="SUPFAM" id="SSF50621">
    <property type="entry name" value="Alanine racemase C-terminal domain-like"/>
    <property type="match status" value="1"/>
</dbReference>
<keyword evidence="6 15" id="KW-0663">Pyridoxal phosphate</keyword>
<comment type="catalytic activity">
    <reaction evidence="14">
        <text>L-ornithine + H(+) = putrescine + CO2</text>
        <dbReference type="Rhea" id="RHEA:22964"/>
        <dbReference type="ChEBI" id="CHEBI:15378"/>
        <dbReference type="ChEBI" id="CHEBI:16526"/>
        <dbReference type="ChEBI" id="CHEBI:46911"/>
        <dbReference type="ChEBI" id="CHEBI:326268"/>
        <dbReference type="EC" id="4.1.1.17"/>
    </reaction>
</comment>
<evidence type="ECO:0000256" key="7">
    <source>
        <dbReference type="ARBA" id="ARBA00023115"/>
    </source>
</evidence>
<dbReference type="InterPro" id="IPR022644">
    <property type="entry name" value="De-COase2_N"/>
</dbReference>
<keyword evidence="8" id="KW-0456">Lyase</keyword>
<protein>
    <recommendedName>
        <fullName evidence="12">Ornithine decarboxylase</fullName>
        <ecNumber evidence="10">4.1.1.17</ecNumber>
    </recommendedName>
</protein>
<dbReference type="CDD" id="cd00622">
    <property type="entry name" value="PLPDE_III_ODC"/>
    <property type="match status" value="1"/>
</dbReference>
<dbReference type="FunFam" id="2.40.37.10:FF:000010">
    <property type="entry name" value="Ornithine decarboxylase"/>
    <property type="match status" value="1"/>
</dbReference>
<dbReference type="GO" id="GO:0005737">
    <property type="term" value="C:cytoplasm"/>
    <property type="evidence" value="ECO:0007669"/>
    <property type="project" value="UniProtKB-SubCell"/>
</dbReference>
<evidence type="ECO:0000256" key="4">
    <source>
        <dbReference type="ARBA" id="ARBA00022490"/>
    </source>
</evidence>
<evidence type="ECO:0000256" key="12">
    <source>
        <dbReference type="ARBA" id="ARBA00039485"/>
    </source>
</evidence>
<gene>
    <name evidence="17" type="ORF">QTJ16_000792</name>
</gene>
<dbReference type="InterPro" id="IPR000183">
    <property type="entry name" value="Orn/DAP/Arg_de-COase"/>
</dbReference>
<comment type="subunit">
    <text evidence="13">Homodimer. Only the dimer is catalytically active, as the active sites are constructed of residues from both monomers.</text>
</comment>
<evidence type="ECO:0000256" key="5">
    <source>
        <dbReference type="ARBA" id="ARBA00022793"/>
    </source>
</evidence>
<keyword evidence="7" id="KW-0620">Polyamine biosynthesis</keyword>
<dbReference type="Pfam" id="PF02784">
    <property type="entry name" value="Orn_Arg_deC_N"/>
    <property type="match status" value="1"/>
</dbReference>
<dbReference type="EC" id="4.1.1.17" evidence="10"/>
<comment type="cofactor">
    <cofactor evidence="1 15">
        <name>pyridoxal 5'-phosphate</name>
        <dbReference type="ChEBI" id="CHEBI:597326"/>
    </cofactor>
</comment>
<comment type="pathway">
    <text evidence="9">Amine and polyamine biosynthesis; putrescine biosynthesis via L-ornithine pathway; putrescine from L-ornithine: step 1/1.</text>
</comment>
<comment type="caution">
    <text evidence="17">The sequence shown here is derived from an EMBL/GenBank/DDBJ whole genome shotgun (WGS) entry which is preliminary data.</text>
</comment>
<organism evidence="17 18">
    <name type="scientific">Diplocarpon rosae</name>
    <dbReference type="NCBI Taxonomy" id="946125"/>
    <lineage>
        <taxon>Eukaryota</taxon>
        <taxon>Fungi</taxon>
        <taxon>Dikarya</taxon>
        <taxon>Ascomycota</taxon>
        <taxon>Pezizomycotina</taxon>
        <taxon>Leotiomycetes</taxon>
        <taxon>Helotiales</taxon>
        <taxon>Drepanopezizaceae</taxon>
        <taxon>Diplocarpon</taxon>
    </lineage>
</organism>
<evidence type="ECO:0000256" key="14">
    <source>
        <dbReference type="ARBA" id="ARBA00049127"/>
    </source>
</evidence>
<evidence type="ECO:0000256" key="11">
    <source>
        <dbReference type="ARBA" id="ARBA00037173"/>
    </source>
</evidence>
<dbReference type="AlphaFoldDB" id="A0AAD9WFN4"/>
<dbReference type="InterPro" id="IPR022653">
    <property type="entry name" value="De-COase2_pyr-phos_BS"/>
</dbReference>
<dbReference type="PRINTS" id="PR01182">
    <property type="entry name" value="ORNDCRBXLASE"/>
</dbReference>
<evidence type="ECO:0000256" key="3">
    <source>
        <dbReference type="ARBA" id="ARBA00008872"/>
    </source>
</evidence>
<keyword evidence="18" id="KW-1185">Reference proteome</keyword>
<dbReference type="InterPro" id="IPR009006">
    <property type="entry name" value="Ala_racemase/Decarboxylase_C"/>
</dbReference>
<dbReference type="Gene3D" id="2.40.37.10">
    <property type="entry name" value="Lyase, Ornithine Decarboxylase, Chain A, domain 1"/>
    <property type="match status" value="1"/>
</dbReference>
<evidence type="ECO:0000256" key="8">
    <source>
        <dbReference type="ARBA" id="ARBA00023239"/>
    </source>
</evidence>
<evidence type="ECO:0000256" key="15">
    <source>
        <dbReference type="PIRSR" id="PIRSR600183-50"/>
    </source>
</evidence>
<evidence type="ECO:0000256" key="9">
    <source>
        <dbReference type="ARBA" id="ARBA00034115"/>
    </source>
</evidence>
<keyword evidence="5" id="KW-0210">Decarboxylase</keyword>
<evidence type="ECO:0000259" key="16">
    <source>
        <dbReference type="Pfam" id="PF02784"/>
    </source>
</evidence>
<evidence type="ECO:0000256" key="2">
    <source>
        <dbReference type="ARBA" id="ARBA00004496"/>
    </source>
</evidence>